<feature type="binding site" evidence="11">
    <location>
        <begin position="313"/>
        <end position="319"/>
    </location>
    <ligand>
        <name>ATP</name>
        <dbReference type="ChEBI" id="CHEBI:30616"/>
    </ligand>
</feature>
<name>A0A2M8PZA4_9CHLR</name>
<comment type="pathway">
    <text evidence="11">Carbohydrate metabolism; galactose metabolism.</text>
</comment>
<dbReference type="InterPro" id="IPR019741">
    <property type="entry name" value="Galactokinase_CS"/>
</dbReference>
<dbReference type="GO" id="GO:0004335">
    <property type="term" value="F:galactokinase activity"/>
    <property type="evidence" value="ECO:0007669"/>
    <property type="project" value="UniProtKB-UniRule"/>
</dbReference>
<dbReference type="PANTHER" id="PTHR10457:SF7">
    <property type="entry name" value="GALACTOKINASE-RELATED"/>
    <property type="match status" value="1"/>
</dbReference>
<dbReference type="InterPro" id="IPR039470">
    <property type="entry name" value="Nuc_deoxyri_tr2"/>
</dbReference>
<dbReference type="PANTHER" id="PTHR10457">
    <property type="entry name" value="MEVALONATE KINASE/GALACTOKINASE"/>
    <property type="match status" value="1"/>
</dbReference>
<feature type="binding site" evidence="11">
    <location>
        <position position="252"/>
    </location>
    <ligand>
        <name>ATP</name>
        <dbReference type="ChEBI" id="CHEBI:30616"/>
    </ligand>
</feature>
<comment type="similarity">
    <text evidence="1 11">Belongs to the GHMP kinase family. GalK subfamily.</text>
</comment>
<evidence type="ECO:0000256" key="1">
    <source>
        <dbReference type="ARBA" id="ARBA00006566"/>
    </source>
</evidence>
<evidence type="ECO:0000256" key="5">
    <source>
        <dbReference type="ARBA" id="ARBA00022741"/>
    </source>
</evidence>
<comment type="subcellular location">
    <subcellularLocation>
        <location evidence="11">Cytoplasm</location>
    </subcellularLocation>
</comment>
<dbReference type="UniPathway" id="UPA00214"/>
<reference evidence="16 17" key="1">
    <citation type="submission" date="2017-11" db="EMBL/GenBank/DDBJ databases">
        <title>Evolution of Phototrophy in the Chloroflexi Phylum Driven by Horizontal Gene Transfer.</title>
        <authorList>
            <person name="Ward L.M."/>
            <person name="Hemp J."/>
            <person name="Shih P.M."/>
            <person name="Mcglynn S.E."/>
            <person name="Fischer W."/>
        </authorList>
    </citation>
    <scope>NUCLEOTIDE SEQUENCE [LARGE SCALE GENOMIC DNA]</scope>
    <source>
        <strain evidence="16">CP1_1M</strain>
    </source>
</reference>
<dbReference type="AlphaFoldDB" id="A0A2M8PZA4"/>
<dbReference type="InterPro" id="IPR013750">
    <property type="entry name" value="GHMP_kinase_C_dom"/>
</dbReference>
<evidence type="ECO:0000256" key="3">
    <source>
        <dbReference type="ARBA" id="ARBA00022679"/>
    </source>
</evidence>
<dbReference type="InterPro" id="IPR020568">
    <property type="entry name" value="Ribosomal_Su5_D2-typ_SF"/>
</dbReference>
<evidence type="ECO:0000256" key="4">
    <source>
        <dbReference type="ARBA" id="ARBA00022723"/>
    </source>
</evidence>
<dbReference type="SUPFAM" id="SSF55060">
    <property type="entry name" value="GHMP Kinase, C-terminal domain"/>
    <property type="match status" value="1"/>
</dbReference>
<dbReference type="EC" id="2.7.1.6" evidence="11 12"/>
<keyword evidence="4 11" id="KW-0479">Metal-binding</keyword>
<feature type="binding site" evidence="11">
    <location>
        <position position="412"/>
    </location>
    <ligand>
        <name>substrate</name>
    </ligand>
</feature>
<evidence type="ECO:0000256" key="11">
    <source>
        <dbReference type="HAMAP-Rule" id="MF_00246"/>
    </source>
</evidence>
<evidence type="ECO:0000256" key="7">
    <source>
        <dbReference type="ARBA" id="ARBA00022840"/>
    </source>
</evidence>
<dbReference type="FunFam" id="3.30.230.10:FF:000017">
    <property type="entry name" value="Galactokinase"/>
    <property type="match status" value="1"/>
</dbReference>
<dbReference type="PRINTS" id="PR00959">
    <property type="entry name" value="MEVGALKINASE"/>
</dbReference>
<evidence type="ECO:0000313" key="17">
    <source>
        <dbReference type="Proteomes" id="UP000228947"/>
    </source>
</evidence>
<dbReference type="Gene3D" id="3.30.70.890">
    <property type="entry name" value="GHMP kinase, C-terminal domain"/>
    <property type="match status" value="1"/>
</dbReference>
<dbReference type="InterPro" id="IPR014721">
    <property type="entry name" value="Ribsml_uS5_D2-typ_fold_subgr"/>
</dbReference>
<sequence length="576" mass="61576">MHSDRKSVSMSETDAIVFLMGTAGNSQWREPIKAACAAEGISAFDPVVPNWDEAASRREAEALQRAQVVLMAITAETASLGALAESGWTALSALKRHQALGLYVDPNYVASAEPQAEAQQANMRATAVLEDASQRARKLVIQHAARLVAQFPELNIYLAKDLADLQAWAVRTAKARLSPSIRQVAQPQQAALAAYRERHQAPPLCLAYAPGRVNLIGEHTDYNDGFVLPAAIDKAIYIAANLREDDLIVLHSLDFDSEVTFPLARLHDDSLPAWTRYIRGAIALSSSIALLHGQNPNRLRGMNLTIAGDVPLGAGFSSSAAIEVAMFEALSALLGLSLTQTQKALLGQQVEHHFIGIRSGIMDQLIAAIGKADHALLIDCRSLEATPVPLPKGVTIVTFDTGVRRELVNSEYGLRREQCEQAARLMGVPSLRDATPELLAAKRAEMPEIVARRAQHVLDENARTLAAVEALRQGDLTKVGALLNASHASLSQLYEVSIPELDLMAELARQQAGVYGARMMGGGFGGAVIALVADEAVPQVIERVSAAYTAQTGRPCTPYTAKAGMGSGVIYLGGAG</sequence>
<comment type="catalytic activity">
    <reaction evidence="11">
        <text>alpha-D-galactose + ATP = alpha-D-galactose 1-phosphate + ADP + H(+)</text>
        <dbReference type="Rhea" id="RHEA:13553"/>
        <dbReference type="ChEBI" id="CHEBI:15378"/>
        <dbReference type="ChEBI" id="CHEBI:28061"/>
        <dbReference type="ChEBI" id="CHEBI:30616"/>
        <dbReference type="ChEBI" id="CHEBI:58336"/>
        <dbReference type="ChEBI" id="CHEBI:456216"/>
        <dbReference type="EC" id="2.7.1.6"/>
    </reaction>
</comment>
<dbReference type="Proteomes" id="UP000228947">
    <property type="component" value="Unassembled WGS sequence"/>
</dbReference>
<feature type="active site" description="Proton acceptor" evidence="11">
    <location>
        <position position="363"/>
    </location>
</feature>
<evidence type="ECO:0000256" key="8">
    <source>
        <dbReference type="ARBA" id="ARBA00022842"/>
    </source>
</evidence>
<feature type="domain" description="Galactokinase N-terminal" evidence="15">
    <location>
        <begin position="194"/>
        <end position="240"/>
    </location>
</feature>
<dbReference type="NCBIfam" id="TIGR00131">
    <property type="entry name" value="gal_kin"/>
    <property type="match status" value="1"/>
</dbReference>
<keyword evidence="10 11" id="KW-0119">Carbohydrate metabolism</keyword>
<comment type="caution">
    <text evidence="16">The sequence shown here is derived from an EMBL/GenBank/DDBJ whole genome shotgun (WGS) entry which is preliminary data.</text>
</comment>
<dbReference type="InterPro" id="IPR036554">
    <property type="entry name" value="GHMP_kinase_C_sf"/>
</dbReference>
<dbReference type="SUPFAM" id="SSF54211">
    <property type="entry name" value="Ribosomal protein S5 domain 2-like"/>
    <property type="match status" value="1"/>
</dbReference>
<evidence type="ECO:0000256" key="6">
    <source>
        <dbReference type="ARBA" id="ARBA00022777"/>
    </source>
</evidence>
<feature type="binding site" evidence="11">
    <location>
        <position position="351"/>
    </location>
    <ligand>
        <name>Mg(2+)</name>
        <dbReference type="ChEBI" id="CHEBI:18420"/>
    </ligand>
</feature>
<evidence type="ECO:0000256" key="9">
    <source>
        <dbReference type="ARBA" id="ARBA00023144"/>
    </source>
</evidence>
<dbReference type="Pfam" id="PF15891">
    <property type="entry name" value="Nuc_deoxyri_tr2"/>
    <property type="match status" value="1"/>
</dbReference>
<dbReference type="GO" id="GO:0005829">
    <property type="term" value="C:cytosol"/>
    <property type="evidence" value="ECO:0007669"/>
    <property type="project" value="TreeGrafter"/>
</dbReference>
<gene>
    <name evidence="11 16" type="primary">galK</name>
    <name evidence="16" type="ORF">CUN50_02435</name>
</gene>
<feature type="domain" description="GHMP kinase N-terminal" evidence="13">
    <location>
        <begin position="295"/>
        <end position="370"/>
    </location>
</feature>
<feature type="binding site" evidence="11">
    <location>
        <begin position="218"/>
        <end position="221"/>
    </location>
    <ligand>
        <name>substrate</name>
    </ligand>
</feature>
<dbReference type="HAMAP" id="MF_00246">
    <property type="entry name" value="Galactokinase"/>
    <property type="match status" value="1"/>
</dbReference>
<evidence type="ECO:0000256" key="10">
    <source>
        <dbReference type="ARBA" id="ARBA00023277"/>
    </source>
</evidence>
<evidence type="ECO:0000313" key="16">
    <source>
        <dbReference type="EMBL" id="PJF42872.1"/>
    </source>
</evidence>
<dbReference type="Pfam" id="PF00288">
    <property type="entry name" value="GHMP_kinases_N"/>
    <property type="match status" value="1"/>
</dbReference>
<feature type="site" description="Transition state stabilizer" evidence="11">
    <location>
        <position position="212"/>
    </location>
</feature>
<dbReference type="Gene3D" id="3.40.50.450">
    <property type="match status" value="1"/>
</dbReference>
<protein>
    <recommendedName>
        <fullName evidence="11 12">Galactokinase</fullName>
        <ecNumber evidence="11 12">2.7.1.6</ecNumber>
    </recommendedName>
    <alternativeName>
        <fullName evidence="11">Galactose kinase</fullName>
    </alternativeName>
</protein>
<proteinExistence type="inferred from homology"/>
<keyword evidence="6 11" id="KW-0418">Kinase</keyword>
<evidence type="ECO:0000256" key="12">
    <source>
        <dbReference type="NCBIfam" id="TIGR00131"/>
    </source>
</evidence>
<dbReference type="InterPro" id="IPR000705">
    <property type="entry name" value="Galactokinase"/>
</dbReference>
<dbReference type="Pfam" id="PF10509">
    <property type="entry name" value="GalKase_gal_bdg"/>
    <property type="match status" value="1"/>
</dbReference>
<organism evidence="16 17">
    <name type="scientific">Candidatus Thermofonsia Clade 1 bacterium</name>
    <dbReference type="NCBI Taxonomy" id="2364210"/>
    <lineage>
        <taxon>Bacteria</taxon>
        <taxon>Bacillati</taxon>
        <taxon>Chloroflexota</taxon>
        <taxon>Candidatus Thermofontia</taxon>
        <taxon>Candidatus Thermofonsia Clade 1</taxon>
    </lineage>
</organism>
<evidence type="ECO:0000259" key="15">
    <source>
        <dbReference type="Pfam" id="PF10509"/>
    </source>
</evidence>
<accession>A0A2M8PZA4</accession>
<keyword evidence="2 11" id="KW-0963">Cytoplasm</keyword>
<dbReference type="InterPro" id="IPR022963">
    <property type="entry name" value="Galactokinase_bac"/>
</dbReference>
<dbReference type="GO" id="GO:0005524">
    <property type="term" value="F:ATP binding"/>
    <property type="evidence" value="ECO:0007669"/>
    <property type="project" value="UniProtKB-UniRule"/>
</dbReference>
<dbReference type="GO" id="GO:0006012">
    <property type="term" value="P:galactose metabolic process"/>
    <property type="evidence" value="ECO:0007669"/>
    <property type="project" value="UniProtKB-UniRule"/>
</dbReference>
<evidence type="ECO:0000259" key="14">
    <source>
        <dbReference type="Pfam" id="PF08544"/>
    </source>
</evidence>
<keyword evidence="3 11" id="KW-0808">Transferase</keyword>
<keyword evidence="5 11" id="KW-0547">Nucleotide-binding</keyword>
<keyword evidence="9 11" id="KW-0299">Galactose metabolism</keyword>
<keyword evidence="7 11" id="KW-0067">ATP-binding</keyword>
<dbReference type="EMBL" id="PGTL01000007">
    <property type="protein sequence ID" value="PJF42872.1"/>
    <property type="molecule type" value="Genomic_DNA"/>
</dbReference>
<dbReference type="Pfam" id="PF08544">
    <property type="entry name" value="GHMP_kinases_C"/>
    <property type="match status" value="1"/>
</dbReference>
<evidence type="ECO:0000259" key="13">
    <source>
        <dbReference type="Pfam" id="PF00288"/>
    </source>
</evidence>
<comment type="function">
    <text evidence="11">Catalyzes the transfer of the gamma-phosphate of ATP to D-galactose to form alpha-D-galactose-1-phosphate (Gal-1-P).</text>
</comment>
<feature type="domain" description="GHMP kinase C-terminal" evidence="14">
    <location>
        <begin position="467"/>
        <end position="548"/>
    </location>
</feature>
<dbReference type="Gene3D" id="3.30.230.10">
    <property type="match status" value="1"/>
</dbReference>
<keyword evidence="8 11" id="KW-0460">Magnesium</keyword>
<dbReference type="PRINTS" id="PR00473">
    <property type="entry name" value="GALCTOKINASE"/>
</dbReference>
<dbReference type="FunFam" id="3.30.70.890:FF:000001">
    <property type="entry name" value="Galactokinase"/>
    <property type="match status" value="1"/>
</dbReference>
<dbReference type="PROSITE" id="PS00106">
    <property type="entry name" value="GALACTOKINASE"/>
    <property type="match status" value="1"/>
</dbReference>
<dbReference type="GO" id="GO:0000287">
    <property type="term" value="F:magnesium ion binding"/>
    <property type="evidence" value="ECO:0007669"/>
    <property type="project" value="UniProtKB-UniRule"/>
</dbReference>
<evidence type="ECO:0000256" key="2">
    <source>
        <dbReference type="ARBA" id="ARBA00022490"/>
    </source>
</evidence>
<dbReference type="InterPro" id="IPR006204">
    <property type="entry name" value="GHMP_kinase_N_dom"/>
</dbReference>
<dbReference type="InterPro" id="IPR019539">
    <property type="entry name" value="GalKase_N"/>
</dbReference>
<feature type="binding site" evidence="11">
    <location>
        <position position="319"/>
    </location>
    <ligand>
        <name>Mg(2+)</name>
        <dbReference type="ChEBI" id="CHEBI:18420"/>
    </ligand>
</feature>